<dbReference type="Proteomes" id="UP001155380">
    <property type="component" value="Unassembled WGS sequence"/>
</dbReference>
<dbReference type="RefSeq" id="WP_250913336.1">
    <property type="nucleotide sequence ID" value="NZ_JAMXLX010000003.1"/>
</dbReference>
<protein>
    <submittedName>
        <fullName evidence="1">Uncharacterized protein</fullName>
    </submittedName>
</protein>
<dbReference type="EMBL" id="JAMXLX010000003">
    <property type="protein sequence ID" value="MCO5957656.1"/>
    <property type="molecule type" value="Genomic_DNA"/>
</dbReference>
<evidence type="ECO:0000313" key="1">
    <source>
        <dbReference type="EMBL" id="MCO5957656.1"/>
    </source>
</evidence>
<dbReference type="AlphaFoldDB" id="A0AAJ1BWM9"/>
<proteinExistence type="predicted"/>
<name>A0AAJ1BWM9_9HYPH</name>
<reference evidence="1" key="1">
    <citation type="submission" date="2022-06" db="EMBL/GenBank/DDBJ databases">
        <authorList>
            <person name="Sun Q."/>
        </authorList>
    </citation>
    <scope>NUCLEOTIDE SEQUENCE</scope>
    <source>
        <strain evidence="1">S101</strain>
    </source>
</reference>
<gene>
    <name evidence="1" type="ORF">NBH21_12800</name>
</gene>
<organism evidence="1 2">
    <name type="scientific">Ciceribacter sichuanensis</name>
    <dbReference type="NCBI Taxonomy" id="2949647"/>
    <lineage>
        <taxon>Bacteria</taxon>
        <taxon>Pseudomonadati</taxon>
        <taxon>Pseudomonadota</taxon>
        <taxon>Alphaproteobacteria</taxon>
        <taxon>Hyphomicrobiales</taxon>
        <taxon>Rhizobiaceae</taxon>
        <taxon>Ciceribacter</taxon>
    </lineage>
</organism>
<sequence length="72" mass="7610">MVLKTVTEAGFYNGRFLRPGASYEAGEVKIDRLNKGQLLALAAERGVEVDASKTKAEIIAAIEAKAVEGSAD</sequence>
<comment type="caution">
    <text evidence="1">The sequence shown here is derived from an EMBL/GenBank/DDBJ whole genome shotgun (WGS) entry which is preliminary data.</text>
</comment>
<evidence type="ECO:0000313" key="2">
    <source>
        <dbReference type="Proteomes" id="UP001155380"/>
    </source>
</evidence>
<accession>A0AAJ1BWM9</accession>